<protein>
    <recommendedName>
        <fullName evidence="12">t-SNARE coiled-coil homology domain-containing protein</fullName>
    </recommendedName>
</protein>
<feature type="transmembrane region" description="Helical" evidence="9">
    <location>
        <begin position="75"/>
        <end position="97"/>
    </location>
</feature>
<dbReference type="OrthoDB" id="3063237at2759"/>
<proteinExistence type="predicted"/>
<dbReference type="PANTHER" id="PTHR12791">
    <property type="entry name" value="GOLGI SNARE BET1-RELATED"/>
    <property type="match status" value="1"/>
</dbReference>
<dbReference type="HOGENOM" id="CLU_150783_2_1_1"/>
<evidence type="ECO:0000256" key="4">
    <source>
        <dbReference type="ARBA" id="ARBA00022927"/>
    </source>
</evidence>
<evidence type="ECO:0000256" key="3">
    <source>
        <dbReference type="ARBA" id="ARBA00022692"/>
    </source>
</evidence>
<dbReference type="RefSeq" id="XP_016214103.1">
    <property type="nucleotide sequence ID" value="XM_016357901.1"/>
</dbReference>
<dbReference type="Proteomes" id="UP000053259">
    <property type="component" value="Unassembled WGS sequence"/>
</dbReference>
<keyword evidence="5 9" id="KW-1133">Transmembrane helix</keyword>
<evidence type="ECO:0008006" key="12">
    <source>
        <dbReference type="Google" id="ProtNLM"/>
    </source>
</evidence>
<gene>
    <name evidence="10" type="ORF">PV09_04540</name>
</gene>
<reference evidence="10 11" key="1">
    <citation type="submission" date="2015-01" db="EMBL/GenBank/DDBJ databases">
        <title>The Genome Sequence of Ochroconis gallopava CBS43764.</title>
        <authorList>
            <consortium name="The Broad Institute Genomics Platform"/>
            <person name="Cuomo C."/>
            <person name="de Hoog S."/>
            <person name="Gorbushina A."/>
            <person name="Stielow B."/>
            <person name="Teixiera M."/>
            <person name="Abouelleil A."/>
            <person name="Chapman S.B."/>
            <person name="Priest M."/>
            <person name="Young S.K."/>
            <person name="Wortman J."/>
            <person name="Nusbaum C."/>
            <person name="Birren B."/>
        </authorList>
    </citation>
    <scope>NUCLEOTIDE SEQUENCE [LARGE SCALE GENOMIC DNA]</scope>
    <source>
        <strain evidence="10 11">CBS 43764</strain>
    </source>
</reference>
<sequence>MSDPYTLESQNNAALSSLSQKISALRGVTVDIYDQARNHDIIDQNNDAFSSFGQNLRGSAGRLTRMAQSGNKVAILKLSAIIVGVVLVLYWVLGWLFSGGGKS</sequence>
<dbReference type="InParanoid" id="A0A0D2AYI6"/>
<evidence type="ECO:0000313" key="10">
    <source>
        <dbReference type="EMBL" id="KIW04234.1"/>
    </source>
</evidence>
<evidence type="ECO:0000256" key="8">
    <source>
        <dbReference type="ARBA" id="ARBA00046280"/>
    </source>
</evidence>
<keyword evidence="11" id="KW-1185">Reference proteome</keyword>
<evidence type="ECO:0000256" key="7">
    <source>
        <dbReference type="ARBA" id="ARBA00023136"/>
    </source>
</evidence>
<dbReference type="EMBL" id="KN847541">
    <property type="protein sequence ID" value="KIW04234.1"/>
    <property type="molecule type" value="Genomic_DNA"/>
</dbReference>
<dbReference type="AlphaFoldDB" id="A0A0D2AYI6"/>
<comment type="subcellular location">
    <subcellularLocation>
        <location evidence="8">Endomembrane system</location>
        <topology evidence="8">Single-pass type IV membrane protein</topology>
    </subcellularLocation>
    <subcellularLocation>
        <location evidence="1">Golgi apparatus membrane</location>
    </subcellularLocation>
</comment>
<dbReference type="GeneID" id="27312513"/>
<dbReference type="FunCoup" id="A0A0D2AYI6">
    <property type="interactions" value="90"/>
</dbReference>
<evidence type="ECO:0000256" key="1">
    <source>
        <dbReference type="ARBA" id="ARBA00004394"/>
    </source>
</evidence>
<dbReference type="STRING" id="253628.A0A0D2AYI6"/>
<evidence type="ECO:0000256" key="9">
    <source>
        <dbReference type="SAM" id="Phobius"/>
    </source>
</evidence>
<evidence type="ECO:0000256" key="2">
    <source>
        <dbReference type="ARBA" id="ARBA00022448"/>
    </source>
</evidence>
<keyword evidence="7 9" id="KW-0472">Membrane</keyword>
<dbReference type="VEuPathDB" id="FungiDB:PV09_04540"/>
<keyword evidence="3 9" id="KW-0812">Transmembrane</keyword>
<dbReference type="CDD" id="cd15853">
    <property type="entry name" value="SNARE_Bet1"/>
    <property type="match status" value="1"/>
</dbReference>
<evidence type="ECO:0000313" key="11">
    <source>
        <dbReference type="Proteomes" id="UP000053259"/>
    </source>
</evidence>
<name>A0A0D2AYI6_9PEZI</name>
<keyword evidence="2" id="KW-0813">Transport</keyword>
<keyword evidence="4" id="KW-0653">Protein transport</keyword>
<organism evidence="10 11">
    <name type="scientific">Verruconis gallopava</name>
    <dbReference type="NCBI Taxonomy" id="253628"/>
    <lineage>
        <taxon>Eukaryota</taxon>
        <taxon>Fungi</taxon>
        <taxon>Dikarya</taxon>
        <taxon>Ascomycota</taxon>
        <taxon>Pezizomycotina</taxon>
        <taxon>Dothideomycetes</taxon>
        <taxon>Pleosporomycetidae</taxon>
        <taxon>Venturiales</taxon>
        <taxon>Sympoventuriaceae</taxon>
        <taxon>Verruconis</taxon>
    </lineage>
</organism>
<dbReference type="InterPro" id="IPR039899">
    <property type="entry name" value="BET1_SNARE"/>
</dbReference>
<keyword evidence="6" id="KW-0333">Golgi apparatus</keyword>
<accession>A0A0D2AYI6</accession>
<evidence type="ECO:0000256" key="5">
    <source>
        <dbReference type="ARBA" id="ARBA00022989"/>
    </source>
</evidence>
<dbReference type="GO" id="GO:0015031">
    <property type="term" value="P:protein transport"/>
    <property type="evidence" value="ECO:0007669"/>
    <property type="project" value="UniProtKB-KW"/>
</dbReference>
<dbReference type="GO" id="GO:0000139">
    <property type="term" value="C:Golgi membrane"/>
    <property type="evidence" value="ECO:0007669"/>
    <property type="project" value="UniProtKB-SubCell"/>
</dbReference>
<evidence type="ECO:0000256" key="6">
    <source>
        <dbReference type="ARBA" id="ARBA00023034"/>
    </source>
</evidence>